<proteinExistence type="predicted"/>
<gene>
    <name evidence="1" type="ORF">LCOR_08566.1</name>
</gene>
<organism evidence="1 2">
    <name type="scientific">Lichtheimia corymbifera JMRC:FSU:9682</name>
    <dbReference type="NCBI Taxonomy" id="1263082"/>
    <lineage>
        <taxon>Eukaryota</taxon>
        <taxon>Fungi</taxon>
        <taxon>Fungi incertae sedis</taxon>
        <taxon>Mucoromycota</taxon>
        <taxon>Mucoromycotina</taxon>
        <taxon>Mucoromycetes</taxon>
        <taxon>Mucorales</taxon>
        <taxon>Lichtheimiaceae</taxon>
        <taxon>Lichtheimia</taxon>
    </lineage>
</organism>
<accession>A0A068S6P4</accession>
<protein>
    <submittedName>
        <fullName evidence="1">Uncharacterized protein</fullName>
    </submittedName>
</protein>
<evidence type="ECO:0000313" key="2">
    <source>
        <dbReference type="Proteomes" id="UP000027586"/>
    </source>
</evidence>
<comment type="caution">
    <text evidence="1">The sequence shown here is derived from an EMBL/GenBank/DDBJ whole genome shotgun (WGS) entry which is preliminary data.</text>
</comment>
<keyword evidence="2" id="KW-1185">Reference proteome</keyword>
<dbReference type="EMBL" id="CBTN010000048">
    <property type="protein sequence ID" value="CDH57655.1"/>
    <property type="molecule type" value="Genomic_DNA"/>
</dbReference>
<sequence length="79" mass="9306">MRLHSLRYSYCYMRYLHYAGCTWFNKNASLVGSSRKDGKITTPIGEMYLLVWTRTKVAFKRLSFTPTVFLHNSLDVVYT</sequence>
<name>A0A068S6P4_9FUNG</name>
<dbReference type="VEuPathDB" id="FungiDB:LCOR_08566.1"/>
<evidence type="ECO:0000313" key="1">
    <source>
        <dbReference type="EMBL" id="CDH57655.1"/>
    </source>
</evidence>
<dbReference type="AlphaFoldDB" id="A0A068S6P4"/>
<dbReference type="Proteomes" id="UP000027586">
    <property type="component" value="Unassembled WGS sequence"/>
</dbReference>
<reference evidence="1" key="1">
    <citation type="submission" date="2013-08" db="EMBL/GenBank/DDBJ databases">
        <title>Gene expansion shapes genome architecture in the human pathogen Lichtheimia corymbifera: an evolutionary genomics analysis in the ancient terrestrial Mucorales (Mucoromycotina).</title>
        <authorList>
            <person name="Schwartze V.U."/>
            <person name="Winter S."/>
            <person name="Shelest E."/>
            <person name="Marcet-Houben M."/>
            <person name="Horn F."/>
            <person name="Wehner S."/>
            <person name="Hoffmann K."/>
            <person name="Riege K."/>
            <person name="Sammeth M."/>
            <person name="Nowrousian M."/>
            <person name="Valiante V."/>
            <person name="Linde J."/>
            <person name="Jacobsen I.D."/>
            <person name="Marz M."/>
            <person name="Brakhage A.A."/>
            <person name="Gabaldon T."/>
            <person name="Bocker S."/>
            <person name="Voigt K."/>
        </authorList>
    </citation>
    <scope>NUCLEOTIDE SEQUENCE [LARGE SCALE GENOMIC DNA]</scope>
    <source>
        <strain evidence="1">FSU 9682</strain>
    </source>
</reference>